<evidence type="ECO:0000256" key="7">
    <source>
        <dbReference type="SAM" id="SignalP"/>
    </source>
</evidence>
<comment type="caution">
    <text evidence="9">The sequence shown here is derived from an EMBL/GenBank/DDBJ whole genome shotgun (WGS) entry which is preliminary data.</text>
</comment>
<dbReference type="RefSeq" id="WP_120557837.1">
    <property type="nucleotide sequence ID" value="NZ_RAWK01000157.1"/>
</dbReference>
<dbReference type="Proteomes" id="UP000267003">
    <property type="component" value="Unassembled WGS sequence"/>
</dbReference>
<evidence type="ECO:0000313" key="10">
    <source>
        <dbReference type="Proteomes" id="UP000267003"/>
    </source>
</evidence>
<keyword evidence="6" id="KW-0449">Lipoprotein</keyword>
<sequence>MSPCRRIVSLVLCLLAASTGCKKEAPAAASKPAIGLVLGLGGRGDHAFNDSALRGLELWASGTKYEKAGYVEATASERQASLGPDLASRQLAPLGITPVVLQSRVAEDYEPNLQLLAEQQVSLAMGVGFMLENAVEAVARRNPALPFLLVDSPLLDAQGRIITLPNVRTVVFREEEGCFLAGALAGLVTKTGRVGMVGGMKIPLVQRYEAGFRAGVAATNPNASVLVNYTGSFTDFALGKQVGQDLLLKNTDVIFAAAGVDGLGAIQAVKEAREAGKAVSVIGVDSDPSHLAPGAVLSAVVKHVDLVVYEAIREQRQGRLQGGNVSLGLKEGGIGLAPVRLDFPGKAEALRTVDALRARIISGELKVPTQPGSAGANP</sequence>
<keyword evidence="4 7" id="KW-0732">Signal</keyword>
<organism evidence="9 10">
    <name type="scientific">Corallococcus aberystwythensis</name>
    <dbReference type="NCBI Taxonomy" id="2316722"/>
    <lineage>
        <taxon>Bacteria</taxon>
        <taxon>Pseudomonadati</taxon>
        <taxon>Myxococcota</taxon>
        <taxon>Myxococcia</taxon>
        <taxon>Myxococcales</taxon>
        <taxon>Cystobacterineae</taxon>
        <taxon>Myxococcaceae</taxon>
        <taxon>Corallococcus</taxon>
    </lineage>
</organism>
<dbReference type="Pfam" id="PF02608">
    <property type="entry name" value="Bmp"/>
    <property type="match status" value="1"/>
</dbReference>
<dbReference type="EMBL" id="RAWK01000157">
    <property type="protein sequence ID" value="RKH61048.1"/>
    <property type="molecule type" value="Genomic_DNA"/>
</dbReference>
<dbReference type="CDD" id="cd06354">
    <property type="entry name" value="PBP1_PrnA-like"/>
    <property type="match status" value="1"/>
</dbReference>
<dbReference type="Gene3D" id="3.40.50.2300">
    <property type="match status" value="2"/>
</dbReference>
<evidence type="ECO:0000256" key="2">
    <source>
        <dbReference type="ARBA" id="ARBA00008610"/>
    </source>
</evidence>
<dbReference type="InterPro" id="IPR028082">
    <property type="entry name" value="Peripla_BP_I"/>
</dbReference>
<comment type="subcellular location">
    <subcellularLocation>
        <location evidence="1">Cell membrane</location>
        <topology evidence="1">Lipid-anchor</topology>
    </subcellularLocation>
</comment>
<keyword evidence="3" id="KW-1003">Cell membrane</keyword>
<evidence type="ECO:0000313" key="9">
    <source>
        <dbReference type="EMBL" id="RKH61048.1"/>
    </source>
</evidence>
<evidence type="ECO:0000256" key="5">
    <source>
        <dbReference type="ARBA" id="ARBA00023136"/>
    </source>
</evidence>
<accession>A0A3A8PYT8</accession>
<protein>
    <submittedName>
        <fullName evidence="9">BMP family ABC transporter substrate-binding protein</fullName>
    </submittedName>
</protein>
<evidence type="ECO:0000256" key="4">
    <source>
        <dbReference type="ARBA" id="ARBA00022729"/>
    </source>
</evidence>
<reference evidence="10" key="1">
    <citation type="submission" date="2018-09" db="EMBL/GenBank/DDBJ databases">
        <authorList>
            <person name="Livingstone P.G."/>
            <person name="Whitworth D.E."/>
        </authorList>
    </citation>
    <scope>NUCLEOTIDE SEQUENCE [LARGE SCALE GENOMIC DNA]</scope>
    <source>
        <strain evidence="10">AB050A</strain>
    </source>
</reference>
<dbReference type="OrthoDB" id="9784230at2"/>
<evidence type="ECO:0000256" key="3">
    <source>
        <dbReference type="ARBA" id="ARBA00022475"/>
    </source>
</evidence>
<gene>
    <name evidence="9" type="ORF">D7W81_24620</name>
</gene>
<dbReference type="InterPro" id="IPR050957">
    <property type="entry name" value="BMP_lipoprotein"/>
</dbReference>
<proteinExistence type="inferred from homology"/>
<evidence type="ECO:0000259" key="8">
    <source>
        <dbReference type="Pfam" id="PF02608"/>
    </source>
</evidence>
<feature type="signal peptide" evidence="7">
    <location>
        <begin position="1"/>
        <end position="23"/>
    </location>
</feature>
<dbReference type="SUPFAM" id="SSF53822">
    <property type="entry name" value="Periplasmic binding protein-like I"/>
    <property type="match status" value="1"/>
</dbReference>
<keyword evidence="5" id="KW-0472">Membrane</keyword>
<name>A0A3A8PYT8_9BACT</name>
<dbReference type="PANTHER" id="PTHR34296">
    <property type="entry name" value="TRANSCRIPTIONAL ACTIVATOR PROTEIN MED"/>
    <property type="match status" value="1"/>
</dbReference>
<dbReference type="AlphaFoldDB" id="A0A3A8PYT8"/>
<feature type="domain" description="ABC transporter substrate-binding protein PnrA-like" evidence="8">
    <location>
        <begin position="41"/>
        <end position="369"/>
    </location>
</feature>
<dbReference type="PROSITE" id="PS51257">
    <property type="entry name" value="PROKAR_LIPOPROTEIN"/>
    <property type="match status" value="1"/>
</dbReference>
<evidence type="ECO:0000256" key="1">
    <source>
        <dbReference type="ARBA" id="ARBA00004193"/>
    </source>
</evidence>
<dbReference type="GO" id="GO:0005886">
    <property type="term" value="C:plasma membrane"/>
    <property type="evidence" value="ECO:0007669"/>
    <property type="project" value="UniProtKB-SubCell"/>
</dbReference>
<keyword evidence="10" id="KW-1185">Reference proteome</keyword>
<comment type="similarity">
    <text evidence="2">Belongs to the BMP lipoprotein family.</text>
</comment>
<feature type="chain" id="PRO_5017368711" evidence="7">
    <location>
        <begin position="24"/>
        <end position="378"/>
    </location>
</feature>
<evidence type="ECO:0000256" key="6">
    <source>
        <dbReference type="ARBA" id="ARBA00023288"/>
    </source>
</evidence>
<dbReference type="InterPro" id="IPR003760">
    <property type="entry name" value="PnrA-like"/>
</dbReference>
<dbReference type="PANTHER" id="PTHR34296:SF2">
    <property type="entry name" value="ABC TRANSPORTER GUANOSINE-BINDING PROTEIN NUPN"/>
    <property type="match status" value="1"/>
</dbReference>